<dbReference type="InterPro" id="IPR036603">
    <property type="entry name" value="RBP11-like"/>
</dbReference>
<dbReference type="GeneID" id="30859216"/>
<gene>
    <name evidence="4" type="primary">rpoA</name>
</gene>
<feature type="compositionally biased region" description="Basic and acidic residues" evidence="3">
    <location>
        <begin position="614"/>
        <end position="637"/>
    </location>
</feature>
<dbReference type="InterPro" id="IPR036643">
    <property type="entry name" value="RNApol_insert_sf"/>
</dbReference>
<evidence type="ECO:0000256" key="1">
    <source>
        <dbReference type="ARBA" id="ARBA00022478"/>
    </source>
</evidence>
<keyword evidence="1" id="KW-0240">DNA-directed RNA polymerase</keyword>
<dbReference type="Gene3D" id="2.170.120.12">
    <property type="entry name" value="DNA-directed RNA polymerase, insert domain"/>
    <property type="match status" value="1"/>
</dbReference>
<dbReference type="EMBL" id="KX267772">
    <property type="protein sequence ID" value="API85051.1"/>
    <property type="molecule type" value="Genomic_DNA"/>
</dbReference>
<keyword evidence="4" id="KW-0934">Plastid</keyword>
<protein>
    <submittedName>
        <fullName evidence="4">RNA polymerase alpha subunit</fullName>
    </submittedName>
</protein>
<sequence length="637" mass="74054">MGTNRNCISMIDQENPLDLFLNSKRIEIASKKRIKKIRSMMPDQRDFEFYIENDSDFSEFCLEITNNKNFADWDSLEYKDLHNDLLYGRFALSPLTAKESRLLKKGLREALLTGILCLRFTHAKIQNACKNLNLMNIVGIQESLDEILKNFGKIILTGKLEEFVGKGPFVAILDVRGPLNAMAVDIELPPGIQVEIETQHIATITEPIPFVVELRIEVVSSTSKGETGITDEEGFSIDPNPPIQKVNSSIQGYEYGGQTFQTLFIEILSTSPTVPNKALLLVSMKIMNLFQIVLQAKYLDYKELEKGIHVGVFCVSALRAEQSKWIKTILEDALYMVGGRKHQGPLTDEEDDSIDSNFTPVQNLDCRIESYEEEGQTFQRLFLEIWTKSPTEPQEALWEASAKILELFSLFLQTSKENEKDLKQIIKDWTENKRKHQEGLRLLDSEESGSIGWITKMKLAYMHMTLLSMNAMYILLVHRLKPDYDRYNSITDQIVQELRASLNKLREIQKGEYSEQRILVHSIAQEIEAALQKYETTYKLDDFVIKAKKDMITMIWDKERADLESSLIRWESDEDYLNLKKMNPVEMDRSFAELQYQETLRKEQDEQSSQQQKDQMEKRRWERQNRERERKRGNREF</sequence>
<keyword evidence="2" id="KW-0804">Transcription</keyword>
<evidence type="ECO:0000256" key="2">
    <source>
        <dbReference type="ARBA" id="ARBA00023163"/>
    </source>
</evidence>
<dbReference type="SUPFAM" id="SSF56553">
    <property type="entry name" value="Insert subdomain of RNA polymerase alpha subunit"/>
    <property type="match status" value="1"/>
</dbReference>
<name>A0A1L4BN78_9ROSI</name>
<feature type="region of interest" description="Disordered" evidence="3">
    <location>
        <begin position="597"/>
        <end position="637"/>
    </location>
</feature>
<accession>A0A1L4BN78</accession>
<dbReference type="GO" id="GO:0006351">
    <property type="term" value="P:DNA-templated transcription"/>
    <property type="evidence" value="ECO:0007669"/>
    <property type="project" value="InterPro"/>
</dbReference>
<dbReference type="Gene3D" id="3.30.1360.10">
    <property type="entry name" value="RNA polymerase, RBP11-like subunit"/>
    <property type="match status" value="2"/>
</dbReference>
<dbReference type="EMBL" id="KX267772">
    <property type="protein sequence ID" value="API85089.1"/>
    <property type="molecule type" value="Genomic_DNA"/>
</dbReference>
<dbReference type="AlphaFoldDB" id="A0A1L4BN78"/>
<reference evidence="4" key="2">
    <citation type="submission" date="2016-05" db="EMBL/GenBank/DDBJ databases">
        <authorList>
            <person name="Lavstsen T."/>
            <person name="Jespersen J.S."/>
        </authorList>
    </citation>
    <scope>NUCLEOTIDE SEQUENCE</scope>
</reference>
<reference evidence="4" key="1">
    <citation type="journal article" date="2016" name="New Phytol.">
        <title>Expansion of inverted repeat does not decrease substitution rates in Pelargonium plastid genomes.</title>
        <authorList>
            <person name="Weng M.L."/>
            <person name="Ruhlman T.A."/>
            <person name="Jansen R.K."/>
        </authorList>
    </citation>
    <scope>NUCLEOTIDE SEQUENCE</scope>
</reference>
<organism evidence="4">
    <name type="scientific">Pelargonium quinquelobatum</name>
    <dbReference type="NCBI Taxonomy" id="122256"/>
    <lineage>
        <taxon>Eukaryota</taxon>
        <taxon>Viridiplantae</taxon>
        <taxon>Streptophyta</taxon>
        <taxon>Embryophyta</taxon>
        <taxon>Tracheophyta</taxon>
        <taxon>Spermatophyta</taxon>
        <taxon>Magnoliopsida</taxon>
        <taxon>eudicotyledons</taxon>
        <taxon>Gunneridae</taxon>
        <taxon>Pentapetalae</taxon>
        <taxon>rosids</taxon>
        <taxon>malvids</taxon>
        <taxon>Geraniales</taxon>
        <taxon>Geraniaceae</taxon>
        <taxon>Pelargonium</taxon>
    </lineage>
</organism>
<dbReference type="RefSeq" id="YP_009339132.1">
    <property type="nucleotide sequence ID" value="NC_033358.1"/>
</dbReference>
<dbReference type="GO" id="GO:0046983">
    <property type="term" value="F:protein dimerization activity"/>
    <property type="evidence" value="ECO:0007669"/>
    <property type="project" value="InterPro"/>
</dbReference>
<dbReference type="GeneID" id="30859260"/>
<proteinExistence type="predicted"/>
<dbReference type="GO" id="GO:0000428">
    <property type="term" value="C:DNA-directed RNA polymerase complex"/>
    <property type="evidence" value="ECO:0007669"/>
    <property type="project" value="UniProtKB-KW"/>
</dbReference>
<evidence type="ECO:0000313" key="4">
    <source>
        <dbReference type="EMBL" id="API85089.1"/>
    </source>
</evidence>
<evidence type="ECO:0000256" key="3">
    <source>
        <dbReference type="SAM" id="MobiDB-lite"/>
    </source>
</evidence>
<dbReference type="SUPFAM" id="SSF55257">
    <property type="entry name" value="RBP11-like subunits of RNA polymerase"/>
    <property type="match status" value="1"/>
</dbReference>
<dbReference type="RefSeq" id="YP_009339093.1">
    <property type="nucleotide sequence ID" value="NC_033358.1"/>
</dbReference>
<geneLocation type="plastid" evidence="4"/>